<proteinExistence type="predicted"/>
<dbReference type="AlphaFoldDB" id="A0A327NKX3"/>
<organism evidence="3 4">
    <name type="scientific">Spirosoma telluris</name>
    <dbReference type="NCBI Taxonomy" id="2183553"/>
    <lineage>
        <taxon>Bacteria</taxon>
        <taxon>Pseudomonadati</taxon>
        <taxon>Bacteroidota</taxon>
        <taxon>Cytophagia</taxon>
        <taxon>Cytophagales</taxon>
        <taxon>Cytophagaceae</taxon>
        <taxon>Spirosoma</taxon>
    </lineage>
</organism>
<gene>
    <name evidence="3" type="ORF">HMF3257_20945</name>
</gene>
<dbReference type="Pfam" id="PF00589">
    <property type="entry name" value="Phage_integrase"/>
    <property type="match status" value="1"/>
</dbReference>
<dbReference type="EMBL" id="QLII01000001">
    <property type="protein sequence ID" value="RAI76031.1"/>
    <property type="molecule type" value="Genomic_DNA"/>
</dbReference>
<dbReference type="Proteomes" id="UP000249016">
    <property type="component" value="Unassembled WGS sequence"/>
</dbReference>
<keyword evidence="4" id="KW-1185">Reference proteome</keyword>
<dbReference type="GO" id="GO:0003677">
    <property type="term" value="F:DNA binding"/>
    <property type="evidence" value="ECO:0007669"/>
    <property type="project" value="InterPro"/>
</dbReference>
<reference evidence="3 4" key="1">
    <citation type="submission" date="2018-06" db="EMBL/GenBank/DDBJ databases">
        <title>Spirosoma sp. HMF3257 Genome sequencing and assembly.</title>
        <authorList>
            <person name="Kang H."/>
            <person name="Cha I."/>
            <person name="Kim H."/>
            <person name="Kang J."/>
            <person name="Joh K."/>
        </authorList>
    </citation>
    <scope>NUCLEOTIDE SEQUENCE [LARGE SCALE GENOMIC DNA]</scope>
    <source>
        <strain evidence="3 4">HMF3257</strain>
    </source>
</reference>
<dbReference type="RefSeq" id="WP_111345113.1">
    <property type="nucleotide sequence ID" value="NZ_QLII01000001.1"/>
</dbReference>
<accession>A0A327NKX3</accession>
<dbReference type="InterPro" id="IPR011010">
    <property type="entry name" value="DNA_brk_join_enz"/>
</dbReference>
<keyword evidence="1" id="KW-0233">DNA recombination</keyword>
<dbReference type="GO" id="GO:0015074">
    <property type="term" value="P:DNA integration"/>
    <property type="evidence" value="ECO:0007669"/>
    <property type="project" value="InterPro"/>
</dbReference>
<protein>
    <recommendedName>
        <fullName evidence="2">Tyr recombinase domain-containing protein</fullName>
    </recommendedName>
</protein>
<evidence type="ECO:0000313" key="4">
    <source>
        <dbReference type="Proteomes" id="UP000249016"/>
    </source>
</evidence>
<name>A0A327NKX3_9BACT</name>
<evidence type="ECO:0000259" key="2">
    <source>
        <dbReference type="PROSITE" id="PS51898"/>
    </source>
</evidence>
<dbReference type="InterPro" id="IPR002104">
    <property type="entry name" value="Integrase_catalytic"/>
</dbReference>
<feature type="domain" description="Tyr recombinase" evidence="2">
    <location>
        <begin position="1"/>
        <end position="95"/>
    </location>
</feature>
<dbReference type="OrthoDB" id="1098628at2"/>
<dbReference type="PROSITE" id="PS51898">
    <property type="entry name" value="TYR_RECOMBINASE"/>
    <property type="match status" value="1"/>
</dbReference>
<sequence>MRVKTLAKNLIESSVGRLFETFSEQYTNRELGKIGQSVGIDFKIKTHTARHTFGTLFIEMGGDVVTLKDYMGHRDLGTTMKYVHISEKRKKEKINVFDKLFKKEAPNPIFTKEEEDSSNVA</sequence>
<evidence type="ECO:0000256" key="1">
    <source>
        <dbReference type="ARBA" id="ARBA00023172"/>
    </source>
</evidence>
<comment type="caution">
    <text evidence="3">The sequence shown here is derived from an EMBL/GenBank/DDBJ whole genome shotgun (WGS) entry which is preliminary data.</text>
</comment>
<dbReference type="InterPro" id="IPR013762">
    <property type="entry name" value="Integrase-like_cat_sf"/>
</dbReference>
<dbReference type="GO" id="GO:0006310">
    <property type="term" value="P:DNA recombination"/>
    <property type="evidence" value="ECO:0007669"/>
    <property type="project" value="UniProtKB-KW"/>
</dbReference>
<dbReference type="SUPFAM" id="SSF56349">
    <property type="entry name" value="DNA breaking-rejoining enzymes"/>
    <property type="match status" value="1"/>
</dbReference>
<evidence type="ECO:0000313" key="3">
    <source>
        <dbReference type="EMBL" id="RAI76031.1"/>
    </source>
</evidence>
<dbReference type="Gene3D" id="1.10.443.10">
    <property type="entry name" value="Intergrase catalytic core"/>
    <property type="match status" value="1"/>
</dbReference>